<evidence type="ECO:0000313" key="2">
    <source>
        <dbReference type="Proteomes" id="UP000886780"/>
    </source>
</evidence>
<dbReference type="InterPro" id="IPR006379">
    <property type="entry name" value="HAD-SF_hydro_IIB"/>
</dbReference>
<dbReference type="Pfam" id="PF08282">
    <property type="entry name" value="Hydrolase_3"/>
    <property type="match status" value="1"/>
</dbReference>
<accession>A0A9D1W7G8</accession>
<dbReference type="InterPro" id="IPR023214">
    <property type="entry name" value="HAD_sf"/>
</dbReference>
<dbReference type="PANTHER" id="PTHR10000">
    <property type="entry name" value="PHOSPHOSERINE PHOSPHATASE"/>
    <property type="match status" value="1"/>
</dbReference>
<dbReference type="InterPro" id="IPR036412">
    <property type="entry name" value="HAD-like_sf"/>
</dbReference>
<reference evidence="1" key="2">
    <citation type="submission" date="2021-04" db="EMBL/GenBank/DDBJ databases">
        <authorList>
            <person name="Gilroy R."/>
        </authorList>
    </citation>
    <scope>NUCLEOTIDE SEQUENCE</scope>
    <source>
        <strain evidence="1">ChiGjej4B4-12881</strain>
    </source>
</reference>
<protein>
    <submittedName>
        <fullName evidence="1">Cof-type HAD-IIB family hydrolase</fullName>
    </submittedName>
</protein>
<dbReference type="SUPFAM" id="SSF56784">
    <property type="entry name" value="HAD-like"/>
    <property type="match status" value="1"/>
</dbReference>
<keyword evidence="1" id="KW-0378">Hydrolase</keyword>
<dbReference type="PANTHER" id="PTHR10000:SF8">
    <property type="entry name" value="HAD SUPERFAMILY HYDROLASE-LIKE, TYPE 3"/>
    <property type="match status" value="1"/>
</dbReference>
<dbReference type="Proteomes" id="UP000886780">
    <property type="component" value="Unassembled WGS sequence"/>
</dbReference>
<reference evidence="1" key="1">
    <citation type="journal article" date="2021" name="PeerJ">
        <title>Extensive microbial diversity within the chicken gut microbiome revealed by metagenomics and culture.</title>
        <authorList>
            <person name="Gilroy R."/>
            <person name="Ravi A."/>
            <person name="Getino M."/>
            <person name="Pursley I."/>
            <person name="Horton D.L."/>
            <person name="Alikhan N.F."/>
            <person name="Baker D."/>
            <person name="Gharbi K."/>
            <person name="Hall N."/>
            <person name="Watson M."/>
            <person name="Adriaenssens E.M."/>
            <person name="Foster-Nyarko E."/>
            <person name="Jarju S."/>
            <person name="Secka A."/>
            <person name="Antonio M."/>
            <person name="Oren A."/>
            <person name="Chaudhuri R.R."/>
            <person name="La Ragione R."/>
            <person name="Hildebrand F."/>
            <person name="Pallen M.J."/>
        </authorList>
    </citation>
    <scope>NUCLEOTIDE SEQUENCE</scope>
    <source>
        <strain evidence="1">ChiGjej4B4-12881</strain>
    </source>
</reference>
<dbReference type="Gene3D" id="3.40.50.1000">
    <property type="entry name" value="HAD superfamily/HAD-like"/>
    <property type="match status" value="1"/>
</dbReference>
<dbReference type="GO" id="GO:0000287">
    <property type="term" value="F:magnesium ion binding"/>
    <property type="evidence" value="ECO:0007669"/>
    <property type="project" value="TreeGrafter"/>
</dbReference>
<comment type="caution">
    <text evidence="1">The sequence shown here is derived from an EMBL/GenBank/DDBJ whole genome shotgun (WGS) entry which is preliminary data.</text>
</comment>
<dbReference type="Gene3D" id="3.30.1240.10">
    <property type="match status" value="1"/>
</dbReference>
<sequence>MKCAVSDFDGTLYVDERISRENLEAVARWQQAGNWFVIATGRNVTSIRRQLRALPEEQRLVPDALILNNGAMIVGGDGEEIYSCPLDHETAVGVLEYLDGEDDGGSGVSLKTGKWNVVRKIWMKTNQPPCDGVITLAKAKNLPEILQIHHRKDTEEDIIRLCGEINARFPKAIAYPNVKDGDVVARGVGKARGIEILAEKEGPFEEILVIGDSVNDLEMIQAYRGAAMESGSPAVK</sequence>
<name>A0A9D1W7G8_9FIRM</name>
<gene>
    <name evidence="1" type="ORF">IAA28_10600</name>
</gene>
<proteinExistence type="predicted"/>
<dbReference type="AlphaFoldDB" id="A0A9D1W7G8"/>
<dbReference type="GO" id="GO:0005829">
    <property type="term" value="C:cytosol"/>
    <property type="evidence" value="ECO:0007669"/>
    <property type="project" value="TreeGrafter"/>
</dbReference>
<dbReference type="GO" id="GO:0016791">
    <property type="term" value="F:phosphatase activity"/>
    <property type="evidence" value="ECO:0007669"/>
    <property type="project" value="TreeGrafter"/>
</dbReference>
<organism evidence="1 2">
    <name type="scientific">Candidatus Lachnoclostridium stercoripullorum</name>
    <dbReference type="NCBI Taxonomy" id="2838635"/>
    <lineage>
        <taxon>Bacteria</taxon>
        <taxon>Bacillati</taxon>
        <taxon>Bacillota</taxon>
        <taxon>Clostridia</taxon>
        <taxon>Lachnospirales</taxon>
        <taxon>Lachnospiraceae</taxon>
    </lineage>
</organism>
<dbReference type="EMBL" id="DXEU01000194">
    <property type="protein sequence ID" value="HIX53237.1"/>
    <property type="molecule type" value="Genomic_DNA"/>
</dbReference>
<evidence type="ECO:0000313" key="1">
    <source>
        <dbReference type="EMBL" id="HIX53237.1"/>
    </source>
</evidence>
<feature type="non-terminal residue" evidence="1">
    <location>
        <position position="236"/>
    </location>
</feature>
<dbReference type="NCBIfam" id="TIGR01484">
    <property type="entry name" value="HAD-SF-IIB"/>
    <property type="match status" value="1"/>
</dbReference>